<evidence type="ECO:0000313" key="2">
    <source>
        <dbReference type="EMBL" id="PVZ09058.1"/>
    </source>
</evidence>
<feature type="compositionally biased region" description="Basic and acidic residues" evidence="1">
    <location>
        <begin position="212"/>
        <end position="227"/>
    </location>
</feature>
<dbReference type="Proteomes" id="UP000245639">
    <property type="component" value="Unassembled WGS sequence"/>
</dbReference>
<feature type="region of interest" description="Disordered" evidence="1">
    <location>
        <begin position="1"/>
        <end position="292"/>
    </location>
</feature>
<accession>A0A2U1FA57</accession>
<name>A0A2U1FA57_9PSEU</name>
<gene>
    <name evidence="2" type="ORF">C8D89_107222</name>
</gene>
<feature type="compositionally biased region" description="Basic and acidic residues" evidence="1">
    <location>
        <begin position="178"/>
        <end position="195"/>
    </location>
</feature>
<proteinExistence type="predicted"/>
<keyword evidence="3" id="KW-1185">Reference proteome</keyword>
<evidence type="ECO:0000256" key="1">
    <source>
        <dbReference type="SAM" id="MobiDB-lite"/>
    </source>
</evidence>
<sequence>MAALPARPVGALWPLRGQPQRPRAHAGRRRGVRGARRDRRGRRGRREAARRGDRAALTPPRRQRPGDGRGRRAAARASRAARCTPAAVGGRQRRGRPARLRVPRARPRPSAHQRLRRDLRPDRDVPALRRLPRRGAPGPRSARVRDAPVRRGAVRRGARRRARLPRVHRRGPQRQGRPHPDHGAPLRRCRGEGRGRRPAGAQVRQALAGGREAARQATRDRRGDRQARPAQRGSGEVLDRRRPARRPLHAGERHRVRPEPRPDHGDEQPARGRPRRARLLVSLPRGALRGVH</sequence>
<dbReference type="AlphaFoldDB" id="A0A2U1FA57"/>
<evidence type="ECO:0000313" key="3">
    <source>
        <dbReference type="Proteomes" id="UP000245639"/>
    </source>
</evidence>
<feature type="compositionally biased region" description="Low complexity" evidence="1">
    <location>
        <begin position="75"/>
        <end position="90"/>
    </location>
</feature>
<feature type="compositionally biased region" description="Basic and acidic residues" evidence="1">
    <location>
        <begin position="249"/>
        <end position="270"/>
    </location>
</feature>
<organism evidence="2 3">
    <name type="scientific">Actinomycetospora cinnamomea</name>
    <dbReference type="NCBI Taxonomy" id="663609"/>
    <lineage>
        <taxon>Bacteria</taxon>
        <taxon>Bacillati</taxon>
        <taxon>Actinomycetota</taxon>
        <taxon>Actinomycetes</taxon>
        <taxon>Pseudonocardiales</taxon>
        <taxon>Pseudonocardiaceae</taxon>
        <taxon>Actinomycetospora</taxon>
    </lineage>
</organism>
<comment type="caution">
    <text evidence="2">The sequence shown here is derived from an EMBL/GenBank/DDBJ whole genome shotgun (WGS) entry which is preliminary data.</text>
</comment>
<feature type="compositionally biased region" description="Basic residues" evidence="1">
    <location>
        <begin position="22"/>
        <end position="45"/>
    </location>
</feature>
<feature type="compositionally biased region" description="Basic residues" evidence="1">
    <location>
        <begin position="91"/>
        <end position="115"/>
    </location>
</feature>
<feature type="compositionally biased region" description="Basic residues" evidence="1">
    <location>
        <begin position="152"/>
        <end position="172"/>
    </location>
</feature>
<dbReference type="EMBL" id="QEKW01000007">
    <property type="protein sequence ID" value="PVZ09058.1"/>
    <property type="molecule type" value="Genomic_DNA"/>
</dbReference>
<feature type="compositionally biased region" description="Basic and acidic residues" evidence="1">
    <location>
        <begin position="116"/>
        <end position="127"/>
    </location>
</feature>
<reference evidence="2 3" key="1">
    <citation type="submission" date="2018-04" db="EMBL/GenBank/DDBJ databases">
        <title>Genomic Encyclopedia of Type Strains, Phase IV (KMG-IV): sequencing the most valuable type-strain genomes for metagenomic binning, comparative biology and taxonomic classification.</title>
        <authorList>
            <person name="Goeker M."/>
        </authorList>
    </citation>
    <scope>NUCLEOTIDE SEQUENCE [LARGE SCALE GENOMIC DNA]</scope>
    <source>
        <strain evidence="2 3">DSM 45771</strain>
    </source>
</reference>
<protein>
    <submittedName>
        <fullName evidence="2">Uncharacterized protein</fullName>
    </submittedName>
</protein>